<evidence type="ECO:0000256" key="1">
    <source>
        <dbReference type="ARBA" id="ARBA00001633"/>
    </source>
</evidence>
<dbReference type="InterPro" id="IPR013798">
    <property type="entry name" value="Indole-3-glycerol_P_synth_dom"/>
</dbReference>
<dbReference type="AlphaFoldDB" id="A0A166C4N7"/>
<evidence type="ECO:0000313" key="12">
    <source>
        <dbReference type="EMBL" id="KZX14124.1"/>
    </source>
</evidence>
<evidence type="ECO:0000313" key="13">
    <source>
        <dbReference type="Proteomes" id="UP000077245"/>
    </source>
</evidence>
<keyword evidence="7" id="KW-0210">Decarboxylase</keyword>
<dbReference type="HAMAP" id="MF_00134_B">
    <property type="entry name" value="IGPS_B"/>
    <property type="match status" value="1"/>
</dbReference>
<evidence type="ECO:0000256" key="4">
    <source>
        <dbReference type="ARBA" id="ARBA00012362"/>
    </source>
</evidence>
<dbReference type="InterPro" id="IPR013785">
    <property type="entry name" value="Aldolase_TIM"/>
</dbReference>
<comment type="similarity">
    <text evidence="3">Belongs to the TrpC family.</text>
</comment>
<keyword evidence="9" id="KW-0057">Aromatic amino acid biosynthesis</keyword>
<dbReference type="PROSITE" id="PS00614">
    <property type="entry name" value="IGPS"/>
    <property type="match status" value="1"/>
</dbReference>
<proteinExistence type="inferred from homology"/>
<organism evidence="12 13">
    <name type="scientific">Methanobrevibacter curvatus</name>
    <dbReference type="NCBI Taxonomy" id="49547"/>
    <lineage>
        <taxon>Archaea</taxon>
        <taxon>Methanobacteriati</taxon>
        <taxon>Methanobacteriota</taxon>
        <taxon>Methanomada group</taxon>
        <taxon>Methanobacteria</taxon>
        <taxon>Methanobacteriales</taxon>
        <taxon>Methanobacteriaceae</taxon>
        <taxon>Methanobrevibacter</taxon>
    </lineage>
</organism>
<keyword evidence="10 12" id="KW-0456">Lyase</keyword>
<dbReference type="Pfam" id="PF00218">
    <property type="entry name" value="IGPS"/>
    <property type="match status" value="1"/>
</dbReference>
<evidence type="ECO:0000256" key="2">
    <source>
        <dbReference type="ARBA" id="ARBA00004696"/>
    </source>
</evidence>
<dbReference type="OrthoDB" id="15223at2157"/>
<evidence type="ECO:0000256" key="9">
    <source>
        <dbReference type="ARBA" id="ARBA00023141"/>
    </source>
</evidence>
<dbReference type="EMBL" id="LWMV01000115">
    <property type="protein sequence ID" value="KZX14124.1"/>
    <property type="molecule type" value="Genomic_DNA"/>
</dbReference>
<reference evidence="12 13" key="1">
    <citation type="submission" date="2016-04" db="EMBL/GenBank/DDBJ databases">
        <title>Genome sequence of Methanobrevibacter curvatus DSM 11111.</title>
        <authorList>
            <person name="Poehlein A."/>
            <person name="Seedorf H."/>
            <person name="Daniel R."/>
        </authorList>
    </citation>
    <scope>NUCLEOTIDE SEQUENCE [LARGE SCALE GENOMIC DNA]</scope>
    <source>
        <strain evidence="12 13">DSM 11111</strain>
    </source>
</reference>
<comment type="catalytic activity">
    <reaction evidence="1">
        <text>1-(2-carboxyphenylamino)-1-deoxy-D-ribulose 5-phosphate + H(+) = (1S,2R)-1-C-(indol-3-yl)glycerol 3-phosphate + CO2 + H2O</text>
        <dbReference type="Rhea" id="RHEA:23476"/>
        <dbReference type="ChEBI" id="CHEBI:15377"/>
        <dbReference type="ChEBI" id="CHEBI:15378"/>
        <dbReference type="ChEBI" id="CHEBI:16526"/>
        <dbReference type="ChEBI" id="CHEBI:58613"/>
        <dbReference type="ChEBI" id="CHEBI:58866"/>
        <dbReference type="EC" id="4.1.1.48"/>
    </reaction>
</comment>
<dbReference type="InterPro" id="IPR001468">
    <property type="entry name" value="Indole-3-GlycerolPSynthase_CS"/>
</dbReference>
<dbReference type="InterPro" id="IPR045186">
    <property type="entry name" value="Indole-3-glycerol_P_synth"/>
</dbReference>
<evidence type="ECO:0000256" key="3">
    <source>
        <dbReference type="ARBA" id="ARBA00008737"/>
    </source>
</evidence>
<dbReference type="GO" id="GO:0004425">
    <property type="term" value="F:indole-3-glycerol-phosphate synthase activity"/>
    <property type="evidence" value="ECO:0007669"/>
    <property type="project" value="UniProtKB-EC"/>
</dbReference>
<dbReference type="UniPathway" id="UPA00035">
    <property type="reaction ID" value="UER00043"/>
</dbReference>
<dbReference type="NCBIfam" id="NF001377">
    <property type="entry name" value="PRK00278.2-4"/>
    <property type="match status" value="1"/>
</dbReference>
<keyword evidence="13" id="KW-1185">Reference proteome</keyword>
<dbReference type="PANTHER" id="PTHR22854">
    <property type="entry name" value="TRYPTOPHAN BIOSYNTHESIS PROTEIN"/>
    <property type="match status" value="1"/>
</dbReference>
<protein>
    <recommendedName>
        <fullName evidence="5">Indole-3-glycerol phosphate synthase</fullName>
        <ecNumber evidence="4">4.1.1.48</ecNumber>
    </recommendedName>
</protein>
<dbReference type="InterPro" id="IPR011060">
    <property type="entry name" value="RibuloseP-bd_barrel"/>
</dbReference>
<comment type="pathway">
    <text evidence="2">Amino-acid biosynthesis; L-tryptophan biosynthesis; L-tryptophan from chorismate: step 4/5.</text>
</comment>
<dbReference type="Gene3D" id="3.20.20.70">
    <property type="entry name" value="Aldolase class I"/>
    <property type="match status" value="1"/>
</dbReference>
<dbReference type="STRING" id="49547.MBCUR_06000"/>
<feature type="domain" description="Indole-3-glycerol phosphate synthase" evidence="11">
    <location>
        <begin position="6"/>
        <end position="261"/>
    </location>
</feature>
<evidence type="ECO:0000256" key="5">
    <source>
        <dbReference type="ARBA" id="ARBA00018080"/>
    </source>
</evidence>
<dbReference type="EC" id="4.1.1.48" evidence="4"/>
<dbReference type="SUPFAM" id="SSF51366">
    <property type="entry name" value="Ribulose-phoshate binding barrel"/>
    <property type="match status" value="1"/>
</dbReference>
<keyword evidence="6" id="KW-0028">Amino-acid biosynthesis</keyword>
<comment type="caution">
    <text evidence="12">The sequence shown here is derived from an EMBL/GenBank/DDBJ whole genome shotgun (WGS) entry which is preliminary data.</text>
</comment>
<evidence type="ECO:0000256" key="7">
    <source>
        <dbReference type="ARBA" id="ARBA00022793"/>
    </source>
</evidence>
<dbReference type="PATRIC" id="fig|49547.3.peg.630"/>
<accession>A0A166C4N7</accession>
<sequence>MNLMILDKIVEKKKERLKEDKSKISLNDLKNQLNLEKFQKTSHEYPFEKALKKNGLSIIAEIKKASPSKGLISKDFDPEKIAIEYESAGVSAISVLTEEDFFMGKKEYLEIIAKKIKTPLLRKDFIIDEYMIYESKILNASAILLIVSILTEEKLKKFLKIAKILGLSALVEAHDEKEIKIAINSGARIIGVNNRNLKDFTVNLNNSINLRKLVPKGIIFISESGIKTIKDIEILKKNNVDGVLIGESFMKSKNKKNLIKSFKSI</sequence>
<keyword evidence="8" id="KW-0822">Tryptophan biosynthesis</keyword>
<dbReference type="FunFam" id="3.20.20.70:FF:000024">
    <property type="entry name" value="Indole-3-glycerol phosphate synthase"/>
    <property type="match status" value="1"/>
</dbReference>
<dbReference type="Proteomes" id="UP000077245">
    <property type="component" value="Unassembled WGS sequence"/>
</dbReference>
<dbReference type="CDD" id="cd00331">
    <property type="entry name" value="IGPS"/>
    <property type="match status" value="1"/>
</dbReference>
<name>A0A166C4N7_9EURY</name>
<evidence type="ECO:0000256" key="10">
    <source>
        <dbReference type="ARBA" id="ARBA00023239"/>
    </source>
</evidence>
<dbReference type="PANTHER" id="PTHR22854:SF2">
    <property type="entry name" value="INDOLE-3-GLYCEROL-PHOSPHATE SYNTHASE"/>
    <property type="match status" value="1"/>
</dbReference>
<evidence type="ECO:0000256" key="8">
    <source>
        <dbReference type="ARBA" id="ARBA00022822"/>
    </source>
</evidence>
<dbReference type="GO" id="GO:0000162">
    <property type="term" value="P:L-tryptophan biosynthetic process"/>
    <property type="evidence" value="ECO:0007669"/>
    <property type="project" value="UniProtKB-UniPathway"/>
</dbReference>
<gene>
    <name evidence="12" type="primary">trpC</name>
    <name evidence="12" type="ORF">MBCUR_06000</name>
</gene>
<evidence type="ECO:0000259" key="11">
    <source>
        <dbReference type="Pfam" id="PF00218"/>
    </source>
</evidence>
<dbReference type="RefSeq" id="WP_211265119.1">
    <property type="nucleotide sequence ID" value="NZ_LWMV01000115.1"/>
</dbReference>
<dbReference type="GO" id="GO:0004640">
    <property type="term" value="F:phosphoribosylanthranilate isomerase activity"/>
    <property type="evidence" value="ECO:0007669"/>
    <property type="project" value="TreeGrafter"/>
</dbReference>
<evidence type="ECO:0000256" key="6">
    <source>
        <dbReference type="ARBA" id="ARBA00022605"/>
    </source>
</evidence>